<keyword evidence="1" id="KW-0812">Transmembrane</keyword>
<dbReference type="EMBL" id="MFJF01000019">
    <property type="protein sequence ID" value="OGG06028.1"/>
    <property type="molecule type" value="Genomic_DNA"/>
</dbReference>
<name>A0A1F5Z0P6_9BACT</name>
<dbReference type="Proteomes" id="UP000177354">
    <property type="component" value="Unassembled WGS sequence"/>
</dbReference>
<feature type="transmembrane region" description="Helical" evidence="1">
    <location>
        <begin position="34"/>
        <end position="54"/>
    </location>
</feature>
<dbReference type="AlphaFoldDB" id="A0A1F5Z0P6"/>
<comment type="caution">
    <text evidence="2">The sequence shown here is derived from an EMBL/GenBank/DDBJ whole genome shotgun (WGS) entry which is preliminary data.</text>
</comment>
<proteinExistence type="predicted"/>
<reference evidence="2 3" key="1">
    <citation type="journal article" date="2016" name="Nat. Commun.">
        <title>Thousands of microbial genomes shed light on interconnected biogeochemical processes in an aquifer system.</title>
        <authorList>
            <person name="Anantharaman K."/>
            <person name="Brown C.T."/>
            <person name="Hug L.A."/>
            <person name="Sharon I."/>
            <person name="Castelle C.J."/>
            <person name="Probst A.J."/>
            <person name="Thomas B.C."/>
            <person name="Singh A."/>
            <person name="Wilkins M.J."/>
            <person name="Karaoz U."/>
            <person name="Brodie E.L."/>
            <person name="Williams K.H."/>
            <person name="Hubbard S.S."/>
            <person name="Banfield J.F."/>
        </authorList>
    </citation>
    <scope>NUCLEOTIDE SEQUENCE [LARGE SCALE GENOMIC DNA]</scope>
</reference>
<keyword evidence="1" id="KW-0472">Membrane</keyword>
<sequence length="59" mass="6238">MKECLKPHSVVHTVLGIGVGLVLANWLTGLSGQTGMVIGLFTIIAAFLGELYVAGQKKR</sequence>
<keyword evidence="1" id="KW-1133">Transmembrane helix</keyword>
<organism evidence="2 3">
    <name type="scientific">Candidatus Gottesmanbacteria bacterium RIFCSPHIGHO2_01_FULL_40_15</name>
    <dbReference type="NCBI Taxonomy" id="1798376"/>
    <lineage>
        <taxon>Bacteria</taxon>
        <taxon>Candidatus Gottesmaniibacteriota</taxon>
    </lineage>
</organism>
<accession>A0A1F5Z0P6</accession>
<evidence type="ECO:0000313" key="3">
    <source>
        <dbReference type="Proteomes" id="UP000177354"/>
    </source>
</evidence>
<protein>
    <submittedName>
        <fullName evidence="2">Uncharacterized protein</fullName>
    </submittedName>
</protein>
<evidence type="ECO:0000256" key="1">
    <source>
        <dbReference type="SAM" id="Phobius"/>
    </source>
</evidence>
<gene>
    <name evidence="2" type="ORF">A2777_00740</name>
</gene>
<evidence type="ECO:0000313" key="2">
    <source>
        <dbReference type="EMBL" id="OGG06028.1"/>
    </source>
</evidence>
<feature type="transmembrane region" description="Helical" evidence="1">
    <location>
        <begin position="9"/>
        <end position="28"/>
    </location>
</feature>